<dbReference type="PANTHER" id="PTHR10971">
    <property type="entry name" value="MRNA EXPORT FACTOR AND BUB3"/>
    <property type="match status" value="1"/>
</dbReference>
<proteinExistence type="predicted"/>
<organism evidence="3 4">
    <name type="scientific">Linum trigynum</name>
    <dbReference type="NCBI Taxonomy" id="586398"/>
    <lineage>
        <taxon>Eukaryota</taxon>
        <taxon>Viridiplantae</taxon>
        <taxon>Streptophyta</taxon>
        <taxon>Embryophyta</taxon>
        <taxon>Tracheophyta</taxon>
        <taxon>Spermatophyta</taxon>
        <taxon>Magnoliopsida</taxon>
        <taxon>eudicotyledons</taxon>
        <taxon>Gunneridae</taxon>
        <taxon>Pentapetalae</taxon>
        <taxon>rosids</taxon>
        <taxon>fabids</taxon>
        <taxon>Malpighiales</taxon>
        <taxon>Linaceae</taxon>
        <taxon>Linum</taxon>
    </lineage>
</organism>
<accession>A0AAV2E0Y1</accession>
<reference evidence="3 4" key="1">
    <citation type="submission" date="2024-04" db="EMBL/GenBank/DDBJ databases">
        <authorList>
            <person name="Fracassetti M."/>
        </authorList>
    </citation>
    <scope>NUCLEOTIDE SEQUENCE [LARGE SCALE GENOMIC DNA]</scope>
</reference>
<dbReference type="SUPFAM" id="SSF50978">
    <property type="entry name" value="WD40 repeat-like"/>
    <property type="match status" value="1"/>
</dbReference>
<dbReference type="EMBL" id="OZ034816">
    <property type="protein sequence ID" value="CAL1379442.1"/>
    <property type="molecule type" value="Genomic_DNA"/>
</dbReference>
<sequence>MTGVVPPPRSGRDLSIPPDDGISNLHFSNHSNHLLVSSLDKSVRLYDVSANVLRGEFFHGGVVLDCCIHDDSSGLVSVLTI</sequence>
<dbReference type="InterPro" id="IPR015943">
    <property type="entry name" value="WD40/YVTN_repeat-like_dom_sf"/>
</dbReference>
<name>A0AAV2E0Y1_9ROSI</name>
<dbReference type="InterPro" id="IPR001680">
    <property type="entry name" value="WD40_rpt"/>
</dbReference>
<keyword evidence="2" id="KW-0677">Repeat</keyword>
<keyword evidence="1" id="KW-0853">WD repeat</keyword>
<dbReference type="AlphaFoldDB" id="A0AAV2E0Y1"/>
<gene>
    <name evidence="3" type="ORF">LTRI10_LOCUS20961</name>
</gene>
<protein>
    <submittedName>
        <fullName evidence="3">Uncharacterized protein</fullName>
    </submittedName>
</protein>
<dbReference type="InterPro" id="IPR036322">
    <property type="entry name" value="WD40_repeat_dom_sf"/>
</dbReference>
<evidence type="ECO:0000313" key="4">
    <source>
        <dbReference type="Proteomes" id="UP001497516"/>
    </source>
</evidence>
<dbReference type="Pfam" id="PF00400">
    <property type="entry name" value="WD40"/>
    <property type="match status" value="1"/>
</dbReference>
<dbReference type="Proteomes" id="UP001497516">
    <property type="component" value="Chromosome 3"/>
</dbReference>
<dbReference type="Gene3D" id="2.130.10.10">
    <property type="entry name" value="YVTN repeat-like/Quinoprotein amine dehydrogenase"/>
    <property type="match status" value="1"/>
</dbReference>
<evidence type="ECO:0000256" key="1">
    <source>
        <dbReference type="ARBA" id="ARBA00022574"/>
    </source>
</evidence>
<keyword evidence="4" id="KW-1185">Reference proteome</keyword>
<evidence type="ECO:0000256" key="2">
    <source>
        <dbReference type="ARBA" id="ARBA00022737"/>
    </source>
</evidence>
<evidence type="ECO:0000313" key="3">
    <source>
        <dbReference type="EMBL" id="CAL1379442.1"/>
    </source>
</evidence>